<organism evidence="4 5">
    <name type="scientific">Pagothenia borchgrevinki</name>
    <name type="common">Bald rockcod</name>
    <name type="synonym">Trematomus borchgrevinki</name>
    <dbReference type="NCBI Taxonomy" id="8213"/>
    <lineage>
        <taxon>Eukaryota</taxon>
        <taxon>Metazoa</taxon>
        <taxon>Chordata</taxon>
        <taxon>Craniata</taxon>
        <taxon>Vertebrata</taxon>
        <taxon>Euteleostomi</taxon>
        <taxon>Actinopterygii</taxon>
        <taxon>Neopterygii</taxon>
        <taxon>Teleostei</taxon>
        <taxon>Neoteleostei</taxon>
        <taxon>Acanthomorphata</taxon>
        <taxon>Eupercaria</taxon>
        <taxon>Perciformes</taxon>
        <taxon>Notothenioidei</taxon>
        <taxon>Nototheniidae</taxon>
        <taxon>Pagothenia</taxon>
    </lineage>
</organism>
<dbReference type="AlphaFoldDB" id="A0ABD2G2H2"/>
<feature type="compositionally biased region" description="Basic residues" evidence="1">
    <location>
        <begin position="190"/>
        <end position="204"/>
    </location>
</feature>
<accession>A0ABD2G2H2</accession>
<evidence type="ECO:0000313" key="5">
    <source>
        <dbReference type="Proteomes" id="UP001619887"/>
    </source>
</evidence>
<dbReference type="InterPro" id="IPR008983">
    <property type="entry name" value="Tumour_necrosis_fac-like_dom"/>
</dbReference>
<feature type="domain" description="C1q" evidence="3">
    <location>
        <begin position="113"/>
        <end position="166"/>
    </location>
</feature>
<reference evidence="4 5" key="1">
    <citation type="journal article" date="2022" name="G3 (Bethesda)">
        <title>Evaluating Illumina-, Nanopore-, and PacBio-based genome assembly strategies with the bald notothen, Trematomus borchgrevinki.</title>
        <authorList>
            <person name="Rayamajhi N."/>
            <person name="Cheng C.C."/>
            <person name="Catchen J.M."/>
        </authorList>
    </citation>
    <scope>NUCLEOTIDE SEQUENCE [LARGE SCALE GENOMIC DNA]</scope>
    <source>
        <strain evidence="4">AGRC-2024</strain>
    </source>
</reference>
<gene>
    <name evidence="4" type="ORF">OYC64_006873</name>
</gene>
<keyword evidence="2" id="KW-0732">Signal</keyword>
<comment type="caution">
    <text evidence="4">The sequence shown here is derived from an EMBL/GenBank/DDBJ whole genome shotgun (WGS) entry which is preliminary data.</text>
</comment>
<feature type="chain" id="PRO_5044852642" description="C1q domain-containing protein" evidence="2">
    <location>
        <begin position="18"/>
        <end position="251"/>
    </location>
</feature>
<evidence type="ECO:0000256" key="1">
    <source>
        <dbReference type="SAM" id="MobiDB-lite"/>
    </source>
</evidence>
<feature type="region of interest" description="Disordered" evidence="1">
    <location>
        <begin position="182"/>
        <end position="215"/>
    </location>
</feature>
<dbReference type="SUPFAM" id="SSF49842">
    <property type="entry name" value="TNF-like"/>
    <property type="match status" value="1"/>
</dbReference>
<proteinExistence type="predicted"/>
<dbReference type="Pfam" id="PF00386">
    <property type="entry name" value="C1q"/>
    <property type="match status" value="1"/>
</dbReference>
<reference evidence="4 5" key="2">
    <citation type="journal article" date="2024" name="G3 (Bethesda)">
        <title>The genome of the cryopelagic Antarctic bald notothen, Trematomus borchgrevinki.</title>
        <authorList>
            <person name="Rayamajhi N."/>
            <person name="Rivera-Colon A.G."/>
            <person name="Minhas B.F."/>
            <person name="Cheng C.C."/>
            <person name="Catchen J.M."/>
        </authorList>
    </citation>
    <scope>NUCLEOTIDE SEQUENCE [LARGE SCALE GENOMIC DNA]</scope>
    <source>
        <strain evidence="4">AGRC-2024</strain>
    </source>
</reference>
<name>A0ABD2G2H2_PAGBO</name>
<keyword evidence="5" id="KW-1185">Reference proteome</keyword>
<sequence>MEHIFLLLSVSTVLCAGNYSHLGTGGSMAVCQPDTCALLSEVAAMRERLTAATETQSSLQQNLGNMMQQMATVQANLNAYKTQAEDLIKINLAQDEKLKALVDVSSAVTAKMAFTAALGSTAGPVEKDIPLKYQRILSNIGSGYNPATGIFTAMVRGDVLLQLHHVQQQLRAAQLCAVPDDEHSEDRVHLGHGRQRQPRQRHQRGGGAAGGRRQRVRAALRKQSPLRRRLLLQHLQWLPALHLVIFLMDDK</sequence>
<feature type="signal peptide" evidence="2">
    <location>
        <begin position="1"/>
        <end position="17"/>
    </location>
</feature>
<dbReference type="InterPro" id="IPR001073">
    <property type="entry name" value="C1q_dom"/>
</dbReference>
<dbReference type="Gene3D" id="2.60.120.40">
    <property type="match status" value="1"/>
</dbReference>
<protein>
    <recommendedName>
        <fullName evidence="3">C1q domain-containing protein</fullName>
    </recommendedName>
</protein>
<evidence type="ECO:0000256" key="2">
    <source>
        <dbReference type="SAM" id="SignalP"/>
    </source>
</evidence>
<evidence type="ECO:0000313" key="4">
    <source>
        <dbReference type="EMBL" id="KAL3048184.1"/>
    </source>
</evidence>
<evidence type="ECO:0000259" key="3">
    <source>
        <dbReference type="Pfam" id="PF00386"/>
    </source>
</evidence>
<dbReference type="EMBL" id="JBIYXZ010002083">
    <property type="protein sequence ID" value="KAL3048184.1"/>
    <property type="molecule type" value="Genomic_DNA"/>
</dbReference>
<dbReference type="Proteomes" id="UP001619887">
    <property type="component" value="Unassembled WGS sequence"/>
</dbReference>